<dbReference type="EMBL" id="CP047650">
    <property type="protein sequence ID" value="QHI96904.1"/>
    <property type="molecule type" value="Genomic_DNA"/>
</dbReference>
<gene>
    <name evidence="2" type="ORF">GT347_02210</name>
</gene>
<dbReference type="RefSeq" id="WP_160550422.1">
    <property type="nucleotide sequence ID" value="NZ_CP047650.1"/>
</dbReference>
<evidence type="ECO:0000313" key="2">
    <source>
        <dbReference type="EMBL" id="QHI96904.1"/>
    </source>
</evidence>
<feature type="transmembrane region" description="Helical" evidence="1">
    <location>
        <begin position="82"/>
        <end position="105"/>
    </location>
</feature>
<reference evidence="2 3" key="1">
    <citation type="submission" date="2020-01" db="EMBL/GenBank/DDBJ databases">
        <title>Genome sequencing of strain KACC 21265.</title>
        <authorList>
            <person name="Heo J."/>
            <person name="Kim S.-J."/>
            <person name="Kim J.-S."/>
            <person name="Hong S.-B."/>
            <person name="Kwon S.-W."/>
        </authorList>
    </citation>
    <scope>NUCLEOTIDE SEQUENCE [LARGE SCALE GENOMIC DNA]</scope>
    <source>
        <strain evidence="2 3">KACC 21265</strain>
    </source>
</reference>
<accession>A0A857IZ85</accession>
<dbReference type="KEGG" id="xyk:GT347_02210"/>
<dbReference type="AlphaFoldDB" id="A0A857IZ85"/>
<protein>
    <submittedName>
        <fullName evidence="2">DUF3619 family protein</fullName>
    </submittedName>
</protein>
<keyword evidence="1" id="KW-0472">Membrane</keyword>
<dbReference type="Proteomes" id="UP000464787">
    <property type="component" value="Chromosome"/>
</dbReference>
<dbReference type="Pfam" id="PF12279">
    <property type="entry name" value="DUF3619"/>
    <property type="match status" value="1"/>
</dbReference>
<sequence>MNRSTTITQAHLQDEFGERVAARLEQGARGLPQDIGARLKAMRLHAVSRRKVANVRARTASAVFGNGGGTATLSMGGSGPGFWGRLASALPLLALVGGLVAIHVFQTEDRLRELAEVDSDLLTDDLPPSAYTDPGFIEFLKHGLQKTER</sequence>
<keyword evidence="3" id="KW-1185">Reference proteome</keyword>
<proteinExistence type="predicted"/>
<evidence type="ECO:0000313" key="3">
    <source>
        <dbReference type="Proteomes" id="UP000464787"/>
    </source>
</evidence>
<dbReference type="InterPro" id="IPR022064">
    <property type="entry name" value="DUF3619"/>
</dbReference>
<evidence type="ECO:0000256" key="1">
    <source>
        <dbReference type="SAM" id="Phobius"/>
    </source>
</evidence>
<name>A0A857IZ85_9BURK</name>
<keyword evidence="1" id="KW-1133">Transmembrane helix</keyword>
<organism evidence="2 3">
    <name type="scientific">Xylophilus rhododendri</name>
    <dbReference type="NCBI Taxonomy" id="2697032"/>
    <lineage>
        <taxon>Bacteria</taxon>
        <taxon>Pseudomonadati</taxon>
        <taxon>Pseudomonadota</taxon>
        <taxon>Betaproteobacteria</taxon>
        <taxon>Burkholderiales</taxon>
        <taxon>Xylophilus</taxon>
    </lineage>
</organism>
<keyword evidence="1" id="KW-0812">Transmembrane</keyword>